<evidence type="ECO:0000313" key="2">
    <source>
        <dbReference type="EMBL" id="GBP46564.1"/>
    </source>
</evidence>
<keyword evidence="3" id="KW-1185">Reference proteome</keyword>
<organism evidence="2 3">
    <name type="scientific">Eumeta variegata</name>
    <name type="common">Bagworm moth</name>
    <name type="synonym">Eumeta japonica</name>
    <dbReference type="NCBI Taxonomy" id="151549"/>
    <lineage>
        <taxon>Eukaryota</taxon>
        <taxon>Metazoa</taxon>
        <taxon>Ecdysozoa</taxon>
        <taxon>Arthropoda</taxon>
        <taxon>Hexapoda</taxon>
        <taxon>Insecta</taxon>
        <taxon>Pterygota</taxon>
        <taxon>Neoptera</taxon>
        <taxon>Endopterygota</taxon>
        <taxon>Lepidoptera</taxon>
        <taxon>Glossata</taxon>
        <taxon>Ditrysia</taxon>
        <taxon>Tineoidea</taxon>
        <taxon>Psychidae</taxon>
        <taxon>Oiketicinae</taxon>
        <taxon>Eumeta</taxon>
    </lineage>
</organism>
<evidence type="ECO:0000313" key="3">
    <source>
        <dbReference type="Proteomes" id="UP000299102"/>
    </source>
</evidence>
<feature type="compositionally biased region" description="Low complexity" evidence="1">
    <location>
        <begin position="61"/>
        <end position="71"/>
    </location>
</feature>
<name>A0A4C1W8U2_EUMVA</name>
<feature type="region of interest" description="Disordered" evidence="1">
    <location>
        <begin position="1"/>
        <end position="30"/>
    </location>
</feature>
<dbReference type="AlphaFoldDB" id="A0A4C1W8U2"/>
<accession>A0A4C1W8U2</accession>
<proteinExistence type="predicted"/>
<dbReference type="EMBL" id="BGZK01000486">
    <property type="protein sequence ID" value="GBP46564.1"/>
    <property type="molecule type" value="Genomic_DNA"/>
</dbReference>
<comment type="caution">
    <text evidence="2">The sequence shown here is derived from an EMBL/GenBank/DDBJ whole genome shotgun (WGS) entry which is preliminary data.</text>
</comment>
<feature type="region of interest" description="Disordered" evidence="1">
    <location>
        <begin position="50"/>
        <end position="157"/>
    </location>
</feature>
<gene>
    <name evidence="2" type="ORF">EVAR_21720_1</name>
</gene>
<protein>
    <submittedName>
        <fullName evidence="2">Uncharacterized protein</fullName>
    </submittedName>
</protein>
<dbReference type="Proteomes" id="UP000299102">
    <property type="component" value="Unassembled WGS sequence"/>
</dbReference>
<evidence type="ECO:0000256" key="1">
    <source>
        <dbReference type="SAM" id="MobiDB-lite"/>
    </source>
</evidence>
<reference evidence="2 3" key="1">
    <citation type="journal article" date="2019" name="Commun. Biol.">
        <title>The bagworm genome reveals a unique fibroin gene that provides high tensile strength.</title>
        <authorList>
            <person name="Kono N."/>
            <person name="Nakamura H."/>
            <person name="Ohtoshi R."/>
            <person name="Tomita M."/>
            <person name="Numata K."/>
            <person name="Arakawa K."/>
        </authorList>
    </citation>
    <scope>NUCLEOTIDE SEQUENCE [LARGE SCALE GENOMIC DNA]</scope>
</reference>
<sequence>MPGLLPGCMRERRGENVPPQPPQGKDLRATTHRLSFSQLDSLEHTVEIEKGQEIEEEKEGTTTTATAVAATPSATNGTEGAKTPPIGDNEKIRASPGQTASPKHTTTTATTARLYIPTPITPTTSKADREITSTSHHIRSGPRGGQPETNDVRHGTVISYKSKICI</sequence>